<dbReference type="GO" id="GO:0012505">
    <property type="term" value="C:endomembrane system"/>
    <property type="evidence" value="ECO:0007669"/>
    <property type="project" value="UniProtKB-SubCell"/>
</dbReference>
<comment type="caution">
    <text evidence="7">The sequence shown here is derived from an EMBL/GenBank/DDBJ whole genome shotgun (WGS) entry which is preliminary data.</text>
</comment>
<evidence type="ECO:0000256" key="5">
    <source>
        <dbReference type="SAM" id="MobiDB-lite"/>
    </source>
</evidence>
<evidence type="ECO:0000256" key="6">
    <source>
        <dbReference type="SAM" id="Phobius"/>
    </source>
</evidence>
<gene>
    <name evidence="7" type="ORF">KVV02_007407</name>
</gene>
<evidence type="ECO:0000313" key="7">
    <source>
        <dbReference type="EMBL" id="KAG9324178.1"/>
    </source>
</evidence>
<evidence type="ECO:0000256" key="4">
    <source>
        <dbReference type="ARBA" id="ARBA00023136"/>
    </source>
</evidence>
<feature type="transmembrane region" description="Helical" evidence="6">
    <location>
        <begin position="406"/>
        <end position="426"/>
    </location>
</feature>
<dbReference type="PANTHER" id="PTHR12242">
    <property type="entry name" value="OS02G0130600 PROTEIN-RELATED"/>
    <property type="match status" value="1"/>
</dbReference>
<dbReference type="Proteomes" id="UP000717515">
    <property type="component" value="Unassembled WGS sequence"/>
</dbReference>
<dbReference type="AlphaFoldDB" id="A0A9P8A3H9"/>
<dbReference type="PANTHER" id="PTHR12242:SF1">
    <property type="entry name" value="MYND-TYPE DOMAIN-CONTAINING PROTEIN"/>
    <property type="match status" value="1"/>
</dbReference>
<keyword evidence="2 6" id="KW-0812">Transmembrane</keyword>
<feature type="region of interest" description="Disordered" evidence="5">
    <location>
        <begin position="462"/>
        <end position="483"/>
    </location>
</feature>
<feature type="compositionally biased region" description="Polar residues" evidence="5">
    <location>
        <begin position="538"/>
        <end position="553"/>
    </location>
</feature>
<feature type="transmembrane region" description="Helical" evidence="6">
    <location>
        <begin position="299"/>
        <end position="322"/>
    </location>
</feature>
<evidence type="ECO:0000256" key="1">
    <source>
        <dbReference type="ARBA" id="ARBA00004127"/>
    </source>
</evidence>
<sequence length="576" mass="64661">MSVDGRGCTAEQHPSSLSSDLIITIAPISPPPALTLTKEHLQQQQQQLQAIRTVALPLPLHNDSLSTATTARSNHSLDSIKSPETTGTGMTLIHAADPALPSSKFTQDSKCLSETVGPAPPPHQHHNDHNHNHTTHVVQEHSHPVHFASQQHPRHPPRVRGSLYTRFFGFERPETYSGAIVRSSWTSTGWLFFIRFALFVYTFTVLVADLIMTDRPRYAFCYLTQLSYLGLTSYLGTVSWHTLSEWRRERAVRTASSKIIGKSPAQMEEAAGAEGMTTLSMTRTTTIERQHWLLTDMNFFLYHTICTFHIIVPLMYWGYLSYEGDARVMAVEISSESLWRNYSFHGGDLIVVLIEIAINTMPFIPSHLTIVFTICLLYLAEAHLVHRVDGFWIYPFLDTSGSLLWIALYLGVAIAITLAFVVMYYVHLIRNRYRTKGQMPAITTKKDQQQDTVTTKEMIDSVPVAESAQQQQQQQQQDPPRYSSSFTVRQITRILQGDSLNQNRKRSCSNGSEVSTSSTLVGSDEAMVCRTKEVDSPLSDQTLKQTATANVPTADTGDRLEKVEEESEAEVHPQAE</sequence>
<feature type="transmembrane region" description="Helical" evidence="6">
    <location>
        <begin position="368"/>
        <end position="386"/>
    </location>
</feature>
<feature type="region of interest" description="Disordered" evidence="5">
    <location>
        <begin position="499"/>
        <end position="520"/>
    </location>
</feature>
<reference evidence="7" key="1">
    <citation type="submission" date="2021-07" db="EMBL/GenBank/DDBJ databases">
        <title>Draft genome of Mortierella alpina, strain LL118, isolated from an aspen leaf litter sample.</title>
        <authorList>
            <person name="Yang S."/>
            <person name="Vinatzer B.A."/>
        </authorList>
    </citation>
    <scope>NUCLEOTIDE SEQUENCE</scope>
    <source>
        <strain evidence="7">LL118</strain>
    </source>
</reference>
<evidence type="ECO:0000256" key="2">
    <source>
        <dbReference type="ARBA" id="ARBA00022692"/>
    </source>
</evidence>
<feature type="region of interest" description="Disordered" evidence="5">
    <location>
        <begin position="533"/>
        <end position="576"/>
    </location>
</feature>
<evidence type="ECO:0000256" key="3">
    <source>
        <dbReference type="ARBA" id="ARBA00022989"/>
    </source>
</evidence>
<dbReference type="InterPro" id="IPR006838">
    <property type="entry name" value="ADTRP_AIG1"/>
</dbReference>
<organism evidence="7 8">
    <name type="scientific">Mortierella alpina</name>
    <name type="common">Oleaginous fungus</name>
    <name type="synonym">Mortierella renispora</name>
    <dbReference type="NCBI Taxonomy" id="64518"/>
    <lineage>
        <taxon>Eukaryota</taxon>
        <taxon>Fungi</taxon>
        <taxon>Fungi incertae sedis</taxon>
        <taxon>Mucoromycota</taxon>
        <taxon>Mortierellomycotina</taxon>
        <taxon>Mortierellomycetes</taxon>
        <taxon>Mortierellales</taxon>
        <taxon>Mortierellaceae</taxon>
        <taxon>Mortierella</taxon>
    </lineage>
</organism>
<feature type="transmembrane region" description="Helical" evidence="6">
    <location>
        <begin position="192"/>
        <end position="213"/>
    </location>
</feature>
<evidence type="ECO:0000313" key="8">
    <source>
        <dbReference type="Proteomes" id="UP000717515"/>
    </source>
</evidence>
<protein>
    <submittedName>
        <fullName evidence="7">Uncharacterized protein</fullName>
    </submittedName>
</protein>
<keyword evidence="3 6" id="KW-1133">Transmembrane helix</keyword>
<name>A0A9P8A3H9_MORAP</name>
<comment type="subcellular location">
    <subcellularLocation>
        <location evidence="1">Endomembrane system</location>
        <topology evidence="1">Multi-pass membrane protein</topology>
    </subcellularLocation>
</comment>
<dbReference type="GO" id="GO:0016020">
    <property type="term" value="C:membrane"/>
    <property type="evidence" value="ECO:0007669"/>
    <property type="project" value="InterPro"/>
</dbReference>
<proteinExistence type="predicted"/>
<keyword evidence="4 6" id="KW-0472">Membrane</keyword>
<dbReference type="EMBL" id="JAIFTL010000075">
    <property type="protein sequence ID" value="KAG9324178.1"/>
    <property type="molecule type" value="Genomic_DNA"/>
</dbReference>
<accession>A0A9P8A3H9</accession>
<dbReference type="Pfam" id="PF04750">
    <property type="entry name" value="Far-17a_AIG1"/>
    <property type="match status" value="1"/>
</dbReference>